<dbReference type="Proteomes" id="UP000625527">
    <property type="component" value="Unassembled WGS sequence"/>
</dbReference>
<dbReference type="EMBL" id="JADAQT010000088">
    <property type="protein sequence ID" value="MBE1876671.1"/>
    <property type="molecule type" value="Genomic_DNA"/>
</dbReference>
<reference evidence="1 2" key="1">
    <citation type="submission" date="2020-10" db="EMBL/GenBank/DDBJ databases">
        <title>Myceligenerans pegani sp. nov., an endophytic actinomycete isolated from Peganum harmala L. in Xinjiang, China.</title>
        <authorList>
            <person name="Xin L."/>
        </authorList>
    </citation>
    <scope>NUCLEOTIDE SEQUENCE [LARGE SCALE GENOMIC DNA]</scope>
    <source>
        <strain evidence="1 2">TRM65318</strain>
    </source>
</reference>
<proteinExistence type="predicted"/>
<evidence type="ECO:0000313" key="1">
    <source>
        <dbReference type="EMBL" id="MBE1876671.1"/>
    </source>
</evidence>
<dbReference type="RefSeq" id="WP_192863232.1">
    <property type="nucleotide sequence ID" value="NZ_JADAQT010000088.1"/>
</dbReference>
<protein>
    <submittedName>
        <fullName evidence="1">Uncharacterized protein</fullName>
    </submittedName>
</protein>
<keyword evidence="2" id="KW-1185">Reference proteome</keyword>
<sequence length="95" mass="9939">MRIVIATVETPEAAAWTTPASIIAAVRAAAVPEDELAHVYADLLPAGFGVVVYLLVPRARAAATGSRLILAAADSLELADWTLGEVKVWDPAPFS</sequence>
<accession>A0ABR9N065</accession>
<comment type="caution">
    <text evidence="1">The sequence shown here is derived from an EMBL/GenBank/DDBJ whole genome shotgun (WGS) entry which is preliminary data.</text>
</comment>
<organism evidence="1 2">
    <name type="scientific">Myceligenerans pegani</name>
    <dbReference type="NCBI Taxonomy" id="2776917"/>
    <lineage>
        <taxon>Bacteria</taxon>
        <taxon>Bacillati</taxon>
        <taxon>Actinomycetota</taxon>
        <taxon>Actinomycetes</taxon>
        <taxon>Micrococcales</taxon>
        <taxon>Promicromonosporaceae</taxon>
        <taxon>Myceligenerans</taxon>
    </lineage>
</organism>
<name>A0ABR9N065_9MICO</name>
<evidence type="ECO:0000313" key="2">
    <source>
        <dbReference type="Proteomes" id="UP000625527"/>
    </source>
</evidence>
<gene>
    <name evidence="1" type="ORF">IHE71_13250</name>
</gene>